<dbReference type="Proteomes" id="UP000193648">
    <property type="component" value="Unassembled WGS sequence"/>
</dbReference>
<dbReference type="GeneID" id="33567784"/>
<accession>A0A1Y2G731</accession>
<dbReference type="RefSeq" id="XP_021875930.1">
    <property type="nucleotide sequence ID" value="XM_022025941.1"/>
</dbReference>
<comment type="caution">
    <text evidence="2">The sequence shown here is derived from an EMBL/GenBank/DDBJ whole genome shotgun (WGS) entry which is preliminary data.</text>
</comment>
<feature type="compositionally biased region" description="Low complexity" evidence="1">
    <location>
        <begin position="173"/>
        <end position="189"/>
    </location>
</feature>
<evidence type="ECO:0000256" key="1">
    <source>
        <dbReference type="SAM" id="MobiDB-lite"/>
    </source>
</evidence>
<dbReference type="AlphaFoldDB" id="A0A1Y2G731"/>
<feature type="region of interest" description="Disordered" evidence="1">
    <location>
        <begin position="989"/>
        <end position="1008"/>
    </location>
</feature>
<feature type="region of interest" description="Disordered" evidence="1">
    <location>
        <begin position="486"/>
        <end position="508"/>
    </location>
</feature>
<feature type="compositionally biased region" description="Low complexity" evidence="1">
    <location>
        <begin position="32"/>
        <end position="52"/>
    </location>
</feature>
<feature type="region of interest" description="Disordered" evidence="1">
    <location>
        <begin position="881"/>
        <end position="901"/>
    </location>
</feature>
<gene>
    <name evidence="2" type="ORF">BCR41DRAFT_363765</name>
</gene>
<keyword evidence="3" id="KW-1185">Reference proteome</keyword>
<name>A0A1Y2G731_9FUNG</name>
<feature type="region of interest" description="Disordered" evidence="1">
    <location>
        <begin position="17"/>
        <end position="52"/>
    </location>
</feature>
<feature type="compositionally biased region" description="Gly residues" evidence="1">
    <location>
        <begin position="491"/>
        <end position="505"/>
    </location>
</feature>
<protein>
    <submittedName>
        <fullName evidence="2">Uncharacterized protein</fullName>
    </submittedName>
</protein>
<organism evidence="2 3">
    <name type="scientific">Lobosporangium transversale</name>
    <dbReference type="NCBI Taxonomy" id="64571"/>
    <lineage>
        <taxon>Eukaryota</taxon>
        <taxon>Fungi</taxon>
        <taxon>Fungi incertae sedis</taxon>
        <taxon>Mucoromycota</taxon>
        <taxon>Mortierellomycotina</taxon>
        <taxon>Mortierellomycetes</taxon>
        <taxon>Mortierellales</taxon>
        <taxon>Mortierellaceae</taxon>
        <taxon>Lobosporangium</taxon>
    </lineage>
</organism>
<feature type="region of interest" description="Disordered" evidence="1">
    <location>
        <begin position="164"/>
        <end position="194"/>
    </location>
</feature>
<sequence>MVTTSFTSTSDTISSSKAATVDSSEHSDQILSPTKAPSSSMSSTPAMSTITTPATTATTPTALILAQHPRNLMLLPPECLALIVQWVAIPTIQELYPLMCVNKAFFGLVVPLLYRDPFRLSARWVWKRSVYKGVIERQTKLIRTLLLCCTRTINRVTPIVDPQMEKKRHSKYSNSGDNNNSNNNNSSVSRKLPGPLGRAITVVRRSDKDLPNDSIAIATATTMPTSTSIMNRNDISVVIAEASVNQQQQTYSSDTSLRVDESERATVSILPVILPNPRINVSAHQSTSDRSILKSLFHKLGNSCSGELSSTSYAKGNKRLSAQPPSSTPTQTRIEQIPIVWDAENQRPETRKIPGLGRPNTSKLKFPPELAKTVIRLASEPPPMVNYLSYVTHTDVRSWSAASNMTLVHQILGDARPSWHARLQDLVKKTSKRIMGKHPTFNRQGEAGDFDQNGVNSTFISDTRHDLMDDLEDDDEDGIMDMTFSLRHGGSNNGTGSNGGNTGGGRFRRWRRGRTKRNRNLWDLQDVDFLELVLLFYTSAKMETLSLGMNCSHWYHPSLNVLLPGIPERLSGLRRIVIDHADTIMHNTVSVPQVFIQRHQKAFPGQLREIQVRQSYHYSYDMSKSVLQIIKTMDRIEVLDLSIWTGVFSGLESICTDHLRKLLICHHMDVPRPDMFDELVKRCPVLEELSIIVPHPKLFSWAVERRNALMGITGSSLPMASTMNDAFVPTTMTRSRKNLLSSRTASLWSDRQAEGGHGEIINLPPLKSLTLFGHTPDVVAAFKDVIYAFQDTLESIQVSMYSDITKPPDAHFEVPPPHFAITDDPPQSTSFFGISLIQDPLQVNHYNTAPTGSQSTLDPFNAPPELSSMWHQEILTGIHGAGGTGGTGNNNLQDSTSFSGPSASGHMVSNIWTTHSPSFLTWNWPLPRLRTMSLRGPVVAYFDLQLLRFCPQLTDLALSYHCSRLPRLVYPGTVAVAAAAAAVSATVSTTSGSTASPGTGSSSSPSSSSALSFGSLAGSRSRGASLSTTNSPSTMATDSTLIPTATAVTMTPPVSRFPKIMVCDSLAYKWGIHLQEEHRSLVIV</sequence>
<dbReference type="SUPFAM" id="SSF52047">
    <property type="entry name" value="RNI-like"/>
    <property type="match status" value="1"/>
</dbReference>
<dbReference type="OrthoDB" id="2384983at2759"/>
<dbReference type="EMBL" id="MCFF01000066">
    <property type="protein sequence ID" value="ORY99666.1"/>
    <property type="molecule type" value="Genomic_DNA"/>
</dbReference>
<reference evidence="2 3" key="1">
    <citation type="submission" date="2016-07" db="EMBL/GenBank/DDBJ databases">
        <title>Pervasive Adenine N6-methylation of Active Genes in Fungi.</title>
        <authorList>
            <consortium name="DOE Joint Genome Institute"/>
            <person name="Mondo S.J."/>
            <person name="Dannebaum R.O."/>
            <person name="Kuo R.C."/>
            <person name="Labutti K."/>
            <person name="Haridas S."/>
            <person name="Kuo A."/>
            <person name="Salamov A."/>
            <person name="Ahrendt S.R."/>
            <person name="Lipzen A."/>
            <person name="Sullivan W."/>
            <person name="Andreopoulos W.B."/>
            <person name="Clum A."/>
            <person name="Lindquist E."/>
            <person name="Daum C."/>
            <person name="Ramamoorthy G.K."/>
            <person name="Gryganskyi A."/>
            <person name="Culley D."/>
            <person name="Magnuson J.K."/>
            <person name="James T.Y."/>
            <person name="O'Malley M.A."/>
            <person name="Stajich J.E."/>
            <person name="Spatafora J.W."/>
            <person name="Visel A."/>
            <person name="Grigoriev I.V."/>
        </authorList>
    </citation>
    <scope>NUCLEOTIDE SEQUENCE [LARGE SCALE GENOMIC DNA]</scope>
    <source>
        <strain evidence="2 3">NRRL 3116</strain>
    </source>
</reference>
<dbReference type="InParanoid" id="A0A1Y2G731"/>
<evidence type="ECO:0000313" key="2">
    <source>
        <dbReference type="EMBL" id="ORY99666.1"/>
    </source>
</evidence>
<feature type="compositionally biased region" description="Polar residues" evidence="1">
    <location>
        <begin position="892"/>
        <end position="901"/>
    </location>
</feature>
<proteinExistence type="predicted"/>
<evidence type="ECO:0000313" key="3">
    <source>
        <dbReference type="Proteomes" id="UP000193648"/>
    </source>
</evidence>